<dbReference type="AlphaFoldDB" id="A0AAD8X063"/>
<dbReference type="NCBIfam" id="TIGR00756">
    <property type="entry name" value="PPR"/>
    <property type="match status" value="1"/>
</dbReference>
<name>A0AAD8X063_LOLMU</name>
<evidence type="ECO:0000313" key="4">
    <source>
        <dbReference type="EMBL" id="KAK1686569.1"/>
    </source>
</evidence>
<keyword evidence="3" id="KW-0809">Transit peptide</keyword>
<reference evidence="4" key="1">
    <citation type="submission" date="2023-07" db="EMBL/GenBank/DDBJ databases">
        <title>A chromosome-level genome assembly of Lolium multiflorum.</title>
        <authorList>
            <person name="Chen Y."/>
            <person name="Copetti D."/>
            <person name="Kolliker R."/>
            <person name="Studer B."/>
        </authorList>
    </citation>
    <scope>NUCLEOTIDE SEQUENCE</scope>
    <source>
        <strain evidence="4">02402/16</strain>
        <tissue evidence="4">Leaf</tissue>
    </source>
</reference>
<proteinExistence type="inferred from homology"/>
<dbReference type="Proteomes" id="UP001231189">
    <property type="component" value="Unassembled WGS sequence"/>
</dbReference>
<evidence type="ECO:0000313" key="5">
    <source>
        <dbReference type="Proteomes" id="UP001231189"/>
    </source>
</evidence>
<sequence>MCALGYPLTTHVYAPILQAYCSSADIQAAYADIQSADTFPCASSGATPDVVIYIHGLCKAGDFHAVERVIQESGQNGCVPDVVTYISYIAGLCRYVKDAFPAAGDHASKGELAVVALHILLDHAAHDLDMWVGKEVLERCEELSFEVDRML</sequence>
<evidence type="ECO:0000256" key="1">
    <source>
        <dbReference type="ARBA" id="ARBA00007626"/>
    </source>
</evidence>
<evidence type="ECO:0000256" key="2">
    <source>
        <dbReference type="ARBA" id="ARBA00022737"/>
    </source>
</evidence>
<keyword evidence="2" id="KW-0677">Repeat</keyword>
<comment type="similarity">
    <text evidence="1">Belongs to the PPR family. P subfamily.</text>
</comment>
<protein>
    <recommendedName>
        <fullName evidence="6">Pentatricopeptide repeat-containing protein</fullName>
    </recommendedName>
</protein>
<dbReference type="InterPro" id="IPR002885">
    <property type="entry name" value="PPR_rpt"/>
</dbReference>
<dbReference type="Gene3D" id="1.25.40.10">
    <property type="entry name" value="Tetratricopeptide repeat domain"/>
    <property type="match status" value="1"/>
</dbReference>
<keyword evidence="5" id="KW-1185">Reference proteome</keyword>
<dbReference type="EMBL" id="JAUUTY010000002">
    <property type="protein sequence ID" value="KAK1686569.1"/>
    <property type="molecule type" value="Genomic_DNA"/>
</dbReference>
<dbReference type="Pfam" id="PF13041">
    <property type="entry name" value="PPR_2"/>
    <property type="match status" value="1"/>
</dbReference>
<dbReference type="InterPro" id="IPR050872">
    <property type="entry name" value="PPR_P_subfamily"/>
</dbReference>
<organism evidence="4 5">
    <name type="scientific">Lolium multiflorum</name>
    <name type="common">Italian ryegrass</name>
    <name type="synonym">Lolium perenne subsp. multiflorum</name>
    <dbReference type="NCBI Taxonomy" id="4521"/>
    <lineage>
        <taxon>Eukaryota</taxon>
        <taxon>Viridiplantae</taxon>
        <taxon>Streptophyta</taxon>
        <taxon>Embryophyta</taxon>
        <taxon>Tracheophyta</taxon>
        <taxon>Spermatophyta</taxon>
        <taxon>Magnoliopsida</taxon>
        <taxon>Liliopsida</taxon>
        <taxon>Poales</taxon>
        <taxon>Poaceae</taxon>
        <taxon>BOP clade</taxon>
        <taxon>Pooideae</taxon>
        <taxon>Poodae</taxon>
        <taxon>Poeae</taxon>
        <taxon>Poeae Chloroplast Group 2 (Poeae type)</taxon>
        <taxon>Loliodinae</taxon>
        <taxon>Loliinae</taxon>
        <taxon>Lolium</taxon>
    </lineage>
</organism>
<dbReference type="PANTHER" id="PTHR46128">
    <property type="entry name" value="MITOCHONDRIAL GROUP I INTRON SPLICING FACTOR CCM1"/>
    <property type="match status" value="1"/>
</dbReference>
<gene>
    <name evidence="4" type="ORF">QYE76_047417</name>
</gene>
<comment type="caution">
    <text evidence="4">The sequence shown here is derived from an EMBL/GenBank/DDBJ whole genome shotgun (WGS) entry which is preliminary data.</text>
</comment>
<evidence type="ECO:0000256" key="3">
    <source>
        <dbReference type="ARBA" id="ARBA00022946"/>
    </source>
</evidence>
<dbReference type="PANTHER" id="PTHR46128:SF172">
    <property type="entry name" value="PENTACOTRIPEPTIDE-REPEAT REGION OF PRORP DOMAIN-CONTAINING PROTEIN"/>
    <property type="match status" value="1"/>
</dbReference>
<dbReference type="InterPro" id="IPR011990">
    <property type="entry name" value="TPR-like_helical_dom_sf"/>
</dbReference>
<accession>A0AAD8X063</accession>
<evidence type="ECO:0008006" key="6">
    <source>
        <dbReference type="Google" id="ProtNLM"/>
    </source>
</evidence>